<proteinExistence type="inferred from homology"/>
<dbReference type="Proteomes" id="UP000504629">
    <property type="component" value="Unplaced"/>
</dbReference>
<organism evidence="7 8">
    <name type="scientific">Bombyx mandarina</name>
    <name type="common">Wild silk moth</name>
    <name type="synonym">Wild silkworm</name>
    <dbReference type="NCBI Taxonomy" id="7092"/>
    <lineage>
        <taxon>Eukaryota</taxon>
        <taxon>Metazoa</taxon>
        <taxon>Ecdysozoa</taxon>
        <taxon>Arthropoda</taxon>
        <taxon>Hexapoda</taxon>
        <taxon>Insecta</taxon>
        <taxon>Pterygota</taxon>
        <taxon>Neoptera</taxon>
        <taxon>Endopterygota</taxon>
        <taxon>Lepidoptera</taxon>
        <taxon>Glossata</taxon>
        <taxon>Ditrysia</taxon>
        <taxon>Bombycoidea</taxon>
        <taxon>Bombycidae</taxon>
        <taxon>Bombycinae</taxon>
        <taxon>Bombyx</taxon>
    </lineage>
</organism>
<dbReference type="GeneID" id="114245781"/>
<dbReference type="Gene3D" id="3.40.50.980">
    <property type="match status" value="2"/>
</dbReference>
<dbReference type="InterPro" id="IPR000873">
    <property type="entry name" value="AMP-dep_synth/lig_dom"/>
</dbReference>
<dbReference type="Pfam" id="PF00501">
    <property type="entry name" value="AMP-binding"/>
    <property type="match status" value="1"/>
</dbReference>
<dbReference type="PANTHER" id="PTHR24096:SF149">
    <property type="entry name" value="AMP-BINDING DOMAIN-CONTAINING PROTEIN-RELATED"/>
    <property type="match status" value="1"/>
</dbReference>
<evidence type="ECO:0000256" key="1">
    <source>
        <dbReference type="ARBA" id="ARBA00004275"/>
    </source>
</evidence>
<protein>
    <submittedName>
        <fullName evidence="8">Luciferin 4-monooxygenase-like</fullName>
    </submittedName>
</protein>
<dbReference type="RefSeq" id="XP_028033855.1">
    <property type="nucleotide sequence ID" value="XM_028178054.1"/>
</dbReference>
<evidence type="ECO:0000256" key="3">
    <source>
        <dbReference type="ARBA" id="ARBA00022598"/>
    </source>
</evidence>
<dbReference type="OrthoDB" id="10253869at2759"/>
<accession>A0A6J2JWC7</accession>
<feature type="domain" description="AMP-dependent synthetase/ligase" evidence="5">
    <location>
        <begin position="33"/>
        <end position="399"/>
    </location>
</feature>
<dbReference type="Gene3D" id="3.30.300.30">
    <property type="match status" value="1"/>
</dbReference>
<comment type="subcellular location">
    <subcellularLocation>
        <location evidence="1">Peroxisome</location>
    </subcellularLocation>
</comment>
<reference evidence="8" key="1">
    <citation type="submission" date="2025-08" db="UniProtKB">
        <authorList>
            <consortium name="RefSeq"/>
        </authorList>
    </citation>
    <scope>IDENTIFICATION</scope>
    <source>
        <tissue evidence="8">Silk gland</tissue>
    </source>
</reference>
<dbReference type="CDD" id="cd05911">
    <property type="entry name" value="Firefly_Luc_like"/>
    <property type="match status" value="1"/>
</dbReference>
<dbReference type="Gene3D" id="2.30.38.10">
    <property type="entry name" value="Luciferase, Domain 3"/>
    <property type="match status" value="1"/>
</dbReference>
<name>A0A6J2JWC7_BOMMA</name>
<evidence type="ECO:0000256" key="4">
    <source>
        <dbReference type="ARBA" id="ARBA00023140"/>
    </source>
</evidence>
<dbReference type="SUPFAM" id="SSF56801">
    <property type="entry name" value="Acetyl-CoA synthetase-like"/>
    <property type="match status" value="1"/>
</dbReference>
<dbReference type="PROSITE" id="PS00455">
    <property type="entry name" value="AMP_BINDING"/>
    <property type="match status" value="1"/>
</dbReference>
<keyword evidence="3" id="KW-0436">Ligase</keyword>
<evidence type="ECO:0000313" key="8">
    <source>
        <dbReference type="RefSeq" id="XP_028033855.1"/>
    </source>
</evidence>
<dbReference type="InterPro" id="IPR020845">
    <property type="entry name" value="AMP-binding_CS"/>
</dbReference>
<dbReference type="PANTHER" id="PTHR24096">
    <property type="entry name" value="LONG-CHAIN-FATTY-ACID--COA LIGASE"/>
    <property type="match status" value="1"/>
</dbReference>
<gene>
    <name evidence="8" type="primary">LOC114245781</name>
</gene>
<evidence type="ECO:0000259" key="5">
    <source>
        <dbReference type="Pfam" id="PF00501"/>
    </source>
</evidence>
<dbReference type="FunFam" id="3.30.300.30:FF:000007">
    <property type="entry name" value="4-coumarate--CoA ligase 2"/>
    <property type="match status" value="1"/>
</dbReference>
<dbReference type="AlphaFoldDB" id="A0A6J2JWC7"/>
<dbReference type="GO" id="GO:0016405">
    <property type="term" value="F:CoA-ligase activity"/>
    <property type="evidence" value="ECO:0007669"/>
    <property type="project" value="TreeGrafter"/>
</dbReference>
<dbReference type="KEGG" id="bman:114245781"/>
<keyword evidence="7" id="KW-1185">Reference proteome</keyword>
<evidence type="ECO:0000259" key="6">
    <source>
        <dbReference type="Pfam" id="PF13193"/>
    </source>
</evidence>
<dbReference type="InterPro" id="IPR025110">
    <property type="entry name" value="AMP-bd_C"/>
</dbReference>
<dbReference type="Pfam" id="PF13193">
    <property type="entry name" value="AMP-binding_C"/>
    <property type="match status" value="1"/>
</dbReference>
<comment type="similarity">
    <text evidence="2">Belongs to the ATP-dependent AMP-binding enzyme family.</text>
</comment>
<evidence type="ECO:0000313" key="7">
    <source>
        <dbReference type="Proteomes" id="UP000504629"/>
    </source>
</evidence>
<feature type="domain" description="AMP-binding enzyme C-terminal" evidence="6">
    <location>
        <begin position="452"/>
        <end position="527"/>
    </location>
</feature>
<evidence type="ECO:0000256" key="2">
    <source>
        <dbReference type="ARBA" id="ARBA00006432"/>
    </source>
</evidence>
<dbReference type="InterPro" id="IPR045851">
    <property type="entry name" value="AMP-bd_C_sf"/>
</dbReference>
<keyword evidence="4" id="KW-0576">Peroxisome</keyword>
<dbReference type="GO" id="GO:0005777">
    <property type="term" value="C:peroxisome"/>
    <property type="evidence" value="ECO:0007669"/>
    <property type="project" value="UniProtKB-SubCell"/>
</dbReference>
<sequence>MIKNNVVYGGPVLKVDAHLSFGQYIIDRLQDNSQEEDAVALINGETGNKTTFKEILQETVNAATGMKKIGVKRGDVIAFCGENINEFFIGILSTICCGATVTTLNVMYSEDEINHVLNISKPSMIFGSEIAFKRNLGVFKSLPFIKNFVQLNGSPVERGIQTFNSLLLPTDPNMYEPALEARGDDTAFILYSSGTTGLPKGVMLTHLNALYTSEVFEHGELNVVDKSCYTLLTIVPWYHAYGLMSTINNVLLKNTSVYLSGFNPLQYLKCIQDYKVNVLLVVPPIVVFLAKAPIVGKFDLSSVNKIWCGAAPLNSETINETLKRLPNCEGIFQGYGMTETSLAATKDINKDDVVRKSGSGGYVLPGIRAKVVNIETRERLGPYCEGEICFKGPVIMKGYANNKKATAEITDDEGYLNTGDIGYYDDDGCFFVVDRLKELIKYKGHQVAPAMIERVLLQHSDVLECGVVGAPDELAGELPTAFVVPKPDVTLTERELLDFTNERLSSTSRLHGGIIFVKEIPKNASGKILRRVLKQRIAEMKKSKL</sequence>